<keyword evidence="3" id="KW-1185">Reference proteome</keyword>
<gene>
    <name evidence="2" type="ORF">PPRIM_AZ9-3.1.T1180056</name>
</gene>
<reference evidence="2" key="1">
    <citation type="submission" date="2021-01" db="EMBL/GenBank/DDBJ databases">
        <authorList>
            <consortium name="Genoscope - CEA"/>
            <person name="William W."/>
        </authorList>
    </citation>
    <scope>NUCLEOTIDE SEQUENCE</scope>
</reference>
<evidence type="ECO:0000313" key="3">
    <source>
        <dbReference type="Proteomes" id="UP000688137"/>
    </source>
</evidence>
<evidence type="ECO:0000313" key="2">
    <source>
        <dbReference type="EMBL" id="CAD8102351.1"/>
    </source>
</evidence>
<dbReference type="AlphaFoldDB" id="A0A8S1PHV1"/>
<proteinExistence type="predicted"/>
<feature type="region of interest" description="Disordered" evidence="1">
    <location>
        <begin position="92"/>
        <end position="143"/>
    </location>
</feature>
<feature type="compositionally biased region" description="Basic and acidic residues" evidence="1">
    <location>
        <begin position="134"/>
        <end position="143"/>
    </location>
</feature>
<sequence>MGAHICPNAQNISQNEVTMQKKPKIDISKPPKIHKLQPINKLNFPEEIMDIQRERQYSIPKQTTQDQSTTKQDINDNRIEPLEQFEGIQVNLQENQKDQQNDSRDDSNSALLEVKYKPILKHPPSPRNCQNDGESQKSVKKVTFDKKQKVIYSSFRKPKQ</sequence>
<evidence type="ECO:0000256" key="1">
    <source>
        <dbReference type="SAM" id="MobiDB-lite"/>
    </source>
</evidence>
<name>A0A8S1PHV1_PARPR</name>
<feature type="compositionally biased region" description="Basic and acidic residues" evidence="1">
    <location>
        <begin position="95"/>
        <end position="107"/>
    </location>
</feature>
<feature type="region of interest" description="Disordered" evidence="1">
    <location>
        <begin position="53"/>
        <end position="77"/>
    </location>
</feature>
<dbReference type="EMBL" id="CAJJDM010000121">
    <property type="protein sequence ID" value="CAD8102351.1"/>
    <property type="molecule type" value="Genomic_DNA"/>
</dbReference>
<organism evidence="2 3">
    <name type="scientific">Paramecium primaurelia</name>
    <dbReference type="NCBI Taxonomy" id="5886"/>
    <lineage>
        <taxon>Eukaryota</taxon>
        <taxon>Sar</taxon>
        <taxon>Alveolata</taxon>
        <taxon>Ciliophora</taxon>
        <taxon>Intramacronucleata</taxon>
        <taxon>Oligohymenophorea</taxon>
        <taxon>Peniculida</taxon>
        <taxon>Parameciidae</taxon>
        <taxon>Paramecium</taxon>
    </lineage>
</organism>
<dbReference type="Proteomes" id="UP000688137">
    <property type="component" value="Unassembled WGS sequence"/>
</dbReference>
<comment type="caution">
    <text evidence="2">The sequence shown here is derived from an EMBL/GenBank/DDBJ whole genome shotgun (WGS) entry which is preliminary data.</text>
</comment>
<protein>
    <submittedName>
        <fullName evidence="2">Uncharacterized protein</fullName>
    </submittedName>
</protein>
<feature type="compositionally biased region" description="Low complexity" evidence="1">
    <location>
        <begin position="61"/>
        <end position="72"/>
    </location>
</feature>
<accession>A0A8S1PHV1</accession>
<dbReference type="OMA" id="ICPNAQN"/>